<feature type="binding site" evidence="7">
    <location>
        <position position="191"/>
    </location>
    <ligand>
        <name>substrate</name>
    </ligand>
</feature>
<dbReference type="EC" id="2.3.1.234" evidence="7"/>
<dbReference type="InterPro" id="IPR000905">
    <property type="entry name" value="Gcp-like_dom"/>
</dbReference>
<comment type="caution">
    <text evidence="9">The sequence shown here is derived from an EMBL/GenBank/DDBJ whole genome shotgun (WGS) entry which is preliminary data.</text>
</comment>
<dbReference type="Proteomes" id="UP001597049">
    <property type="component" value="Unassembled WGS sequence"/>
</dbReference>
<comment type="function">
    <text evidence="7">Required for the formation of a threonylcarbamoyl group on adenosine at position 37 (t(6)A37) in tRNAs that read codons beginning with adenine. Is involved in the transfer of the threonylcarbamoyl moiety of threonylcarbamoyl-AMP (TC-AMP) to the N6 group of A37, together with TsaE and TsaB. TsaD likely plays a direct catalytic role in this reaction.</text>
</comment>
<feature type="binding site" evidence="7">
    <location>
        <position position="187"/>
    </location>
    <ligand>
        <name>substrate</name>
    </ligand>
</feature>
<feature type="binding site" evidence="7">
    <location>
        <begin position="141"/>
        <end position="145"/>
    </location>
    <ligand>
        <name>substrate</name>
    </ligand>
</feature>
<keyword evidence="1 7" id="KW-0808">Transferase</keyword>
<sequence length="341" mass="37402">MTNKKNVYILGIESSCDDTSAAVFCNDKVLSNIVATQQVHKEYGGVVPELASRAHQQHIVPVIDQALKKAKINKNDLSAIAYTRGPGLMGSLLVGSSFAKSLSLALSIPLIEVNHMQAHLLAHFINDEETETPKFPFLGVTISGGHTQIVKVKDYFQMEVIGETLDDAIGEAFDKCGKMLNLPYPAGPEIDKLSKFGDPFKFEFAKPKVKGLDFSFSGLKTSVLYFLQKQAKENPNFISENIEDLCASFQRKVVDILMSKLTKAVKETGINQVAIGGGVSANSGIRKALLEKRETSSWNVFIPKFEYCTDNAAMIGIVGYLKYSKNQFTDLATASKARYSI</sequence>
<feature type="binding site" evidence="7">
    <location>
        <position position="174"/>
    </location>
    <ligand>
        <name>substrate</name>
    </ligand>
</feature>
<accession>A0ABW3GQ17</accession>
<dbReference type="SUPFAM" id="SSF53067">
    <property type="entry name" value="Actin-like ATPase domain"/>
    <property type="match status" value="1"/>
</dbReference>
<keyword evidence="4 7" id="KW-0408">Iron</keyword>
<dbReference type="Pfam" id="PF00814">
    <property type="entry name" value="TsaD"/>
    <property type="match status" value="1"/>
</dbReference>
<gene>
    <name evidence="7 9" type="primary">tsaD</name>
    <name evidence="9" type="ORF">ACFQ0R_06810</name>
</gene>
<evidence type="ECO:0000313" key="10">
    <source>
        <dbReference type="Proteomes" id="UP001597049"/>
    </source>
</evidence>
<dbReference type="PANTHER" id="PTHR11735">
    <property type="entry name" value="TRNA N6-ADENOSINE THREONYLCARBAMOYLTRANSFERASE"/>
    <property type="match status" value="1"/>
</dbReference>
<keyword evidence="5 7" id="KW-0012">Acyltransferase</keyword>
<dbReference type="NCBIfam" id="TIGR00329">
    <property type="entry name" value="gcp_kae1"/>
    <property type="match status" value="1"/>
</dbReference>
<dbReference type="EMBL" id="JBHTIV010000006">
    <property type="protein sequence ID" value="MFD0932314.1"/>
    <property type="molecule type" value="Genomic_DNA"/>
</dbReference>
<evidence type="ECO:0000256" key="4">
    <source>
        <dbReference type="ARBA" id="ARBA00023004"/>
    </source>
</evidence>
<evidence type="ECO:0000259" key="8">
    <source>
        <dbReference type="Pfam" id="PF00814"/>
    </source>
</evidence>
<feature type="binding site" evidence="7">
    <location>
        <position position="115"/>
    </location>
    <ligand>
        <name>Fe cation</name>
        <dbReference type="ChEBI" id="CHEBI:24875"/>
    </ligand>
</feature>
<dbReference type="GO" id="GO:0061711">
    <property type="term" value="F:tRNA N(6)-L-threonylcarbamoyladenine synthase activity"/>
    <property type="evidence" value="ECO:0007669"/>
    <property type="project" value="UniProtKB-EC"/>
</dbReference>
<evidence type="ECO:0000256" key="3">
    <source>
        <dbReference type="ARBA" id="ARBA00022723"/>
    </source>
</evidence>
<keyword evidence="10" id="KW-1185">Reference proteome</keyword>
<dbReference type="PANTHER" id="PTHR11735:SF6">
    <property type="entry name" value="TRNA N6-ADENOSINE THREONYLCARBAMOYLTRANSFERASE, MITOCHONDRIAL"/>
    <property type="match status" value="1"/>
</dbReference>
<evidence type="ECO:0000256" key="1">
    <source>
        <dbReference type="ARBA" id="ARBA00022679"/>
    </source>
</evidence>
<keyword evidence="7" id="KW-0963">Cytoplasm</keyword>
<dbReference type="InterPro" id="IPR017861">
    <property type="entry name" value="KAE1/TsaD"/>
</dbReference>
<dbReference type="RefSeq" id="WP_379657637.1">
    <property type="nucleotide sequence ID" value="NZ_JBHTIV010000006.1"/>
</dbReference>
<feature type="binding site" evidence="7">
    <location>
        <position position="119"/>
    </location>
    <ligand>
        <name>Fe cation</name>
        <dbReference type="ChEBI" id="CHEBI:24875"/>
    </ligand>
</feature>
<dbReference type="NCBIfam" id="TIGR03723">
    <property type="entry name" value="T6A_TsaD_YgjD"/>
    <property type="match status" value="1"/>
</dbReference>
<keyword evidence="3 7" id="KW-0479">Metal-binding</keyword>
<reference evidence="10" key="1">
    <citation type="journal article" date="2019" name="Int. J. Syst. Evol. Microbiol.">
        <title>The Global Catalogue of Microorganisms (GCM) 10K type strain sequencing project: providing services to taxonomists for standard genome sequencing and annotation.</title>
        <authorList>
            <consortium name="The Broad Institute Genomics Platform"/>
            <consortium name="The Broad Institute Genome Sequencing Center for Infectious Disease"/>
            <person name="Wu L."/>
            <person name="Ma J."/>
        </authorList>
    </citation>
    <scope>NUCLEOTIDE SEQUENCE [LARGE SCALE GENOMIC DNA]</scope>
    <source>
        <strain evidence="10">CCUG 56752</strain>
    </source>
</reference>
<dbReference type="CDD" id="cd24133">
    <property type="entry name" value="ASKHA_NBD_TsaD_bac"/>
    <property type="match status" value="1"/>
</dbReference>
<protein>
    <recommendedName>
        <fullName evidence="7">tRNA N6-adenosine threonylcarbamoyltransferase</fullName>
        <ecNumber evidence="7">2.3.1.234</ecNumber>
    </recommendedName>
    <alternativeName>
        <fullName evidence="7">N6-L-threonylcarbamoyladenine synthase</fullName>
        <shortName evidence="7">t(6)A synthase</shortName>
    </alternativeName>
    <alternativeName>
        <fullName evidence="7">t(6)A37 threonylcarbamoyladenosine biosynthesis protein TsaD</fullName>
    </alternativeName>
    <alternativeName>
        <fullName evidence="7">tRNA threonylcarbamoyladenosine biosynthesis protein TsaD</fullName>
    </alternativeName>
</protein>
<feature type="domain" description="Gcp-like" evidence="8">
    <location>
        <begin position="28"/>
        <end position="316"/>
    </location>
</feature>
<dbReference type="PRINTS" id="PR00789">
    <property type="entry name" value="OSIALOPTASE"/>
</dbReference>
<organism evidence="9 10">
    <name type="scientific">Psychroflexus salinarum</name>
    <dbReference type="NCBI Taxonomy" id="546024"/>
    <lineage>
        <taxon>Bacteria</taxon>
        <taxon>Pseudomonadati</taxon>
        <taxon>Bacteroidota</taxon>
        <taxon>Flavobacteriia</taxon>
        <taxon>Flavobacteriales</taxon>
        <taxon>Flavobacteriaceae</taxon>
        <taxon>Psychroflexus</taxon>
    </lineage>
</organism>
<dbReference type="Gene3D" id="3.30.420.40">
    <property type="match status" value="2"/>
</dbReference>
<feature type="binding site" evidence="7">
    <location>
        <position position="282"/>
    </location>
    <ligand>
        <name>substrate</name>
    </ligand>
</feature>
<comment type="cofactor">
    <cofactor evidence="7">
        <name>Fe(2+)</name>
        <dbReference type="ChEBI" id="CHEBI:29033"/>
    </cofactor>
    <text evidence="7">Binds 1 Fe(2+) ion per subunit.</text>
</comment>
<evidence type="ECO:0000256" key="5">
    <source>
        <dbReference type="ARBA" id="ARBA00023315"/>
    </source>
</evidence>
<proteinExistence type="inferred from homology"/>
<evidence type="ECO:0000313" key="9">
    <source>
        <dbReference type="EMBL" id="MFD0932314.1"/>
    </source>
</evidence>
<dbReference type="InterPro" id="IPR043129">
    <property type="entry name" value="ATPase_NBD"/>
</dbReference>
<comment type="catalytic activity">
    <reaction evidence="6 7">
        <text>L-threonylcarbamoyladenylate + adenosine(37) in tRNA = N(6)-L-threonylcarbamoyladenosine(37) in tRNA + AMP + H(+)</text>
        <dbReference type="Rhea" id="RHEA:37059"/>
        <dbReference type="Rhea" id="RHEA-COMP:10162"/>
        <dbReference type="Rhea" id="RHEA-COMP:10163"/>
        <dbReference type="ChEBI" id="CHEBI:15378"/>
        <dbReference type="ChEBI" id="CHEBI:73682"/>
        <dbReference type="ChEBI" id="CHEBI:74411"/>
        <dbReference type="ChEBI" id="CHEBI:74418"/>
        <dbReference type="ChEBI" id="CHEBI:456215"/>
        <dbReference type="EC" id="2.3.1.234"/>
    </reaction>
</comment>
<feature type="binding site" evidence="7">
    <location>
        <position position="310"/>
    </location>
    <ligand>
        <name>Fe cation</name>
        <dbReference type="ChEBI" id="CHEBI:24875"/>
    </ligand>
</feature>
<comment type="similarity">
    <text evidence="7">Belongs to the KAE1 / TsaD family.</text>
</comment>
<dbReference type="InterPro" id="IPR022450">
    <property type="entry name" value="TsaD"/>
</dbReference>
<keyword evidence="2 7" id="KW-0819">tRNA processing</keyword>
<evidence type="ECO:0000256" key="7">
    <source>
        <dbReference type="HAMAP-Rule" id="MF_01445"/>
    </source>
</evidence>
<evidence type="ECO:0000256" key="2">
    <source>
        <dbReference type="ARBA" id="ARBA00022694"/>
    </source>
</evidence>
<dbReference type="HAMAP" id="MF_01445">
    <property type="entry name" value="TsaD"/>
    <property type="match status" value="1"/>
</dbReference>
<evidence type="ECO:0000256" key="6">
    <source>
        <dbReference type="ARBA" id="ARBA00048117"/>
    </source>
</evidence>
<name>A0ABW3GQ17_9FLAO</name>
<comment type="subcellular location">
    <subcellularLocation>
        <location evidence="7">Cytoplasm</location>
    </subcellularLocation>
</comment>